<evidence type="ECO:0000313" key="2">
    <source>
        <dbReference type="Proteomes" id="UP000306102"/>
    </source>
</evidence>
<proteinExistence type="predicted"/>
<dbReference type="AlphaFoldDB" id="A0A4V3WPR6"/>
<accession>A0A4V3WPR6</accession>
<gene>
    <name evidence="1" type="ORF">TEA_011902</name>
</gene>
<comment type="caution">
    <text evidence="1">The sequence shown here is derived from an EMBL/GenBank/DDBJ whole genome shotgun (WGS) entry which is preliminary data.</text>
</comment>
<dbReference type="EMBL" id="SDRB02003552">
    <property type="protein sequence ID" value="THG17397.1"/>
    <property type="molecule type" value="Genomic_DNA"/>
</dbReference>
<name>A0A4V3WPR6_CAMSN</name>
<keyword evidence="2" id="KW-1185">Reference proteome</keyword>
<protein>
    <submittedName>
        <fullName evidence="1">Uncharacterized protein</fullName>
    </submittedName>
</protein>
<sequence>MLKIPQLNNDLQKLLLFSTPPHSSISIPISYSHQFHSLSLFSPISLSNPQRPWLFSHQIHRSRATMETSKRREQVFRDFHYLLPVLNLLWVFRDFHYLLPVLNSLNTHHGMIGQRPVYLFHCSFGDGYIALCPFLATPFSSVQRSEGSRSGFSGWSFTSNLTLSVVLCKIDSAQGSSTKCMELELELELEFVKVELDVIHDDEV</sequence>
<evidence type="ECO:0000313" key="1">
    <source>
        <dbReference type="EMBL" id="THG17397.1"/>
    </source>
</evidence>
<dbReference type="Proteomes" id="UP000306102">
    <property type="component" value="Unassembled WGS sequence"/>
</dbReference>
<organism evidence="1 2">
    <name type="scientific">Camellia sinensis var. sinensis</name>
    <name type="common">China tea</name>
    <dbReference type="NCBI Taxonomy" id="542762"/>
    <lineage>
        <taxon>Eukaryota</taxon>
        <taxon>Viridiplantae</taxon>
        <taxon>Streptophyta</taxon>
        <taxon>Embryophyta</taxon>
        <taxon>Tracheophyta</taxon>
        <taxon>Spermatophyta</taxon>
        <taxon>Magnoliopsida</taxon>
        <taxon>eudicotyledons</taxon>
        <taxon>Gunneridae</taxon>
        <taxon>Pentapetalae</taxon>
        <taxon>asterids</taxon>
        <taxon>Ericales</taxon>
        <taxon>Theaceae</taxon>
        <taxon>Camellia</taxon>
    </lineage>
</organism>
<reference evidence="1 2" key="1">
    <citation type="journal article" date="2018" name="Proc. Natl. Acad. Sci. U.S.A.">
        <title>Draft genome sequence of Camellia sinensis var. sinensis provides insights into the evolution of the tea genome and tea quality.</title>
        <authorList>
            <person name="Wei C."/>
            <person name="Yang H."/>
            <person name="Wang S."/>
            <person name="Zhao J."/>
            <person name="Liu C."/>
            <person name="Gao L."/>
            <person name="Xia E."/>
            <person name="Lu Y."/>
            <person name="Tai Y."/>
            <person name="She G."/>
            <person name="Sun J."/>
            <person name="Cao H."/>
            <person name="Tong W."/>
            <person name="Gao Q."/>
            <person name="Li Y."/>
            <person name="Deng W."/>
            <person name="Jiang X."/>
            <person name="Wang W."/>
            <person name="Chen Q."/>
            <person name="Zhang S."/>
            <person name="Li H."/>
            <person name="Wu J."/>
            <person name="Wang P."/>
            <person name="Li P."/>
            <person name="Shi C."/>
            <person name="Zheng F."/>
            <person name="Jian J."/>
            <person name="Huang B."/>
            <person name="Shan D."/>
            <person name="Shi M."/>
            <person name="Fang C."/>
            <person name="Yue Y."/>
            <person name="Li F."/>
            <person name="Li D."/>
            <person name="Wei S."/>
            <person name="Han B."/>
            <person name="Jiang C."/>
            <person name="Yin Y."/>
            <person name="Xia T."/>
            <person name="Zhang Z."/>
            <person name="Bennetzen J.L."/>
            <person name="Zhao S."/>
            <person name="Wan X."/>
        </authorList>
    </citation>
    <scope>NUCLEOTIDE SEQUENCE [LARGE SCALE GENOMIC DNA]</scope>
    <source>
        <strain evidence="2">cv. Shuchazao</strain>
        <tissue evidence="1">Leaf</tissue>
    </source>
</reference>